<sequence>MLVAESVRGLLLAAGAESGGDYWCPVCHGPVQLRRGKHKIAHFAHLPGANCCVSEGETREHLTGKRQLWTWLRAAGYQPQLEAYLPAINQRPDLLFRDGHGQLTAVEFQCSPLTVTRLRERNAGYQRLGIVPYWLLGQPYRHRLSREKQAQFTQYVAGRLTLLYWNTDSAQVETQSNLCRCSFARKSGESKAVIRRQVNQLLYRRVPTPVYTHLLQFVASQLGPQPLAYCPLVCHDTMPSWPLFMDELIYWRIKVVTMLATFPLFVAWSIDGWYQWLVRVGNPSWLAFPCLPRPPWEPIIAKYSQELQAAGIIKVINGQVILFKHPHWYKSLPEKLAAL</sequence>
<reference evidence="3 4" key="3">
    <citation type="submission" date="2023-06" db="EMBL/GenBank/DDBJ databases">
        <authorList>
            <person name="Zeman M."/>
            <person name="Kubasova T."/>
            <person name="Jahodarova E."/>
            <person name="Nykrynova M."/>
            <person name="Rychlik I."/>
        </authorList>
    </citation>
    <scope>NUCLEOTIDE SEQUENCE [LARGE SCALE GENOMIC DNA]</scope>
    <source>
        <strain evidence="3 4">105_WCHN</strain>
    </source>
</reference>
<evidence type="ECO:0000259" key="2">
    <source>
        <dbReference type="Pfam" id="PF25164"/>
    </source>
</evidence>
<dbReference type="InterPro" id="IPR057253">
    <property type="entry name" value="CoiA-like_N"/>
</dbReference>
<dbReference type="Pfam" id="PF06054">
    <property type="entry name" value="CoiA_nuc"/>
    <property type="match status" value="1"/>
</dbReference>
<proteinExistence type="predicted"/>
<name>A0ABT7VKN4_9LACO</name>
<reference evidence="3 4" key="1">
    <citation type="submission" date="2023-06" db="EMBL/GenBank/DDBJ databases">
        <title>Identification and characterization of horizontal gene transfer across gut microbiota members of farm animals based on homology search.</title>
        <authorList>
            <person name="Schwarzerova J."/>
            <person name="Nykrynova M."/>
            <person name="Jureckova K."/>
            <person name="Cejkova D."/>
            <person name="Rychlik I."/>
        </authorList>
    </citation>
    <scope>NUCLEOTIDE SEQUENCE [LARGE SCALE GENOMIC DNA]</scope>
    <source>
        <strain evidence="3 4">105_WCHN</strain>
    </source>
</reference>
<organism evidence="3 4">
    <name type="scientific">Limosilactobacillus panis</name>
    <dbReference type="NCBI Taxonomy" id="47493"/>
    <lineage>
        <taxon>Bacteria</taxon>
        <taxon>Bacillati</taxon>
        <taxon>Bacillota</taxon>
        <taxon>Bacilli</taxon>
        <taxon>Lactobacillales</taxon>
        <taxon>Lactobacillaceae</taxon>
        <taxon>Limosilactobacillus</taxon>
    </lineage>
</organism>
<dbReference type="RefSeq" id="WP_289559005.1">
    <property type="nucleotide sequence ID" value="NZ_JAUDEO010000006.1"/>
</dbReference>
<feature type="domain" description="Competence protein CoiA-like N-terminal" evidence="2">
    <location>
        <begin position="20"/>
        <end position="53"/>
    </location>
</feature>
<evidence type="ECO:0000259" key="1">
    <source>
        <dbReference type="Pfam" id="PF06054"/>
    </source>
</evidence>
<dbReference type="EMBL" id="JAUDEO010000006">
    <property type="protein sequence ID" value="MDM8333292.1"/>
    <property type="molecule type" value="Genomic_DNA"/>
</dbReference>
<evidence type="ECO:0000313" key="4">
    <source>
        <dbReference type="Proteomes" id="UP001529423"/>
    </source>
</evidence>
<dbReference type="Pfam" id="PF25164">
    <property type="entry name" value="CoiA_N"/>
    <property type="match status" value="1"/>
</dbReference>
<gene>
    <name evidence="3" type="ORF">QUW46_01655</name>
</gene>
<comment type="caution">
    <text evidence="3">The sequence shown here is derived from an EMBL/GenBank/DDBJ whole genome shotgun (WGS) entry which is preliminary data.</text>
</comment>
<evidence type="ECO:0000313" key="3">
    <source>
        <dbReference type="EMBL" id="MDM8333292.1"/>
    </source>
</evidence>
<reference evidence="4" key="2">
    <citation type="submission" date="2023-06" db="EMBL/GenBank/DDBJ databases">
        <title>Identification and characterization of horizontal gene transfer across gut microbiota members of farm animals based on homology search.</title>
        <authorList>
            <person name="Zeman M."/>
            <person name="Kubasova T."/>
            <person name="Jahodarova E."/>
            <person name="Nykrynova M."/>
            <person name="Rychlik I."/>
        </authorList>
    </citation>
    <scope>NUCLEOTIDE SEQUENCE [LARGE SCALE GENOMIC DNA]</scope>
    <source>
        <strain evidence="4">105_WCHN</strain>
    </source>
</reference>
<feature type="domain" description="Competence protein CoiA nuclease-like" evidence="1">
    <location>
        <begin position="57"/>
        <end position="182"/>
    </location>
</feature>
<accession>A0ABT7VKN4</accession>
<dbReference type="Proteomes" id="UP001529423">
    <property type="component" value="Unassembled WGS sequence"/>
</dbReference>
<protein>
    <submittedName>
        <fullName evidence="3">Competence protein CoiA family protein</fullName>
    </submittedName>
</protein>
<dbReference type="InterPro" id="IPR010330">
    <property type="entry name" value="CoiA_nuc"/>
</dbReference>
<keyword evidence="4" id="KW-1185">Reference proteome</keyword>